<dbReference type="AlphaFoldDB" id="A0A8J7GPP6"/>
<dbReference type="Gene3D" id="3.30.420.40">
    <property type="match status" value="2"/>
</dbReference>
<dbReference type="InterPro" id="IPR000600">
    <property type="entry name" value="ROK"/>
</dbReference>
<dbReference type="PANTHER" id="PTHR18964:SF173">
    <property type="entry name" value="GLUCOKINASE"/>
    <property type="match status" value="1"/>
</dbReference>
<evidence type="ECO:0000256" key="5">
    <source>
        <dbReference type="ARBA" id="ARBA00022741"/>
    </source>
</evidence>
<dbReference type="GO" id="GO:0005524">
    <property type="term" value="F:ATP binding"/>
    <property type="evidence" value="ECO:0007669"/>
    <property type="project" value="UniProtKB-KW"/>
</dbReference>
<evidence type="ECO:0000313" key="10">
    <source>
        <dbReference type="Proteomes" id="UP000622552"/>
    </source>
</evidence>
<dbReference type="GO" id="GO:0004340">
    <property type="term" value="F:glucokinase activity"/>
    <property type="evidence" value="ECO:0007669"/>
    <property type="project" value="UniProtKB-EC"/>
</dbReference>
<protein>
    <recommendedName>
        <fullName evidence="3">Glucokinase</fullName>
        <ecNumber evidence="2">2.7.1.2</ecNumber>
    </recommendedName>
    <alternativeName>
        <fullName evidence="8">Glucose kinase</fullName>
    </alternativeName>
</protein>
<evidence type="ECO:0000256" key="2">
    <source>
        <dbReference type="ARBA" id="ARBA00012323"/>
    </source>
</evidence>
<dbReference type="InterPro" id="IPR043129">
    <property type="entry name" value="ATPase_NBD"/>
</dbReference>
<name>A0A8J7GPP6_9ACTN</name>
<evidence type="ECO:0000313" key="9">
    <source>
        <dbReference type="EMBL" id="MBG6141008.1"/>
    </source>
</evidence>
<sequence length="314" mass="32327">MGLTIGIDVGGTKVLAGVVDADGTVIAQARRETPADDVGRTRELIVDVIRELSAAHPVEAVGIGAAGWIDAERSTVLYAPNLAWRHEPLRDSIAADIDLPVVVENDANAAAWAEFRFGAGTGTRSLVLLTVGTGIGGGIVLDGHLIRGEHGIAAEFGHTLAVADGHPCGCGARGCLEQYTSGTALVRFARSEARDGAGAAAELLALVGGDVEKIDGPTVTRAARDGDPTARAAFAEIGRWLGYGMADAVQVLDPAVIVVGGGVSEAGELLLDPARRAYADRLTQRGKLPVAEIRQARLGNLAGLVGASDLARQR</sequence>
<dbReference type="GO" id="GO:0005737">
    <property type="term" value="C:cytoplasm"/>
    <property type="evidence" value="ECO:0007669"/>
    <property type="project" value="InterPro"/>
</dbReference>
<dbReference type="NCBIfam" id="TIGR00744">
    <property type="entry name" value="ROK_glcA_fam"/>
    <property type="match status" value="1"/>
</dbReference>
<proteinExistence type="inferred from homology"/>
<comment type="similarity">
    <text evidence="1">Belongs to the ROK (NagC/XylR) family.</text>
</comment>
<dbReference type="Proteomes" id="UP000622552">
    <property type="component" value="Unassembled WGS sequence"/>
</dbReference>
<dbReference type="EC" id="2.7.1.2" evidence="2"/>
<evidence type="ECO:0000256" key="6">
    <source>
        <dbReference type="ARBA" id="ARBA00022777"/>
    </source>
</evidence>
<evidence type="ECO:0000256" key="3">
    <source>
        <dbReference type="ARBA" id="ARBA00014701"/>
    </source>
</evidence>
<organism evidence="9 10">
    <name type="scientific">Longispora fulva</name>
    <dbReference type="NCBI Taxonomy" id="619741"/>
    <lineage>
        <taxon>Bacteria</taxon>
        <taxon>Bacillati</taxon>
        <taxon>Actinomycetota</taxon>
        <taxon>Actinomycetes</taxon>
        <taxon>Micromonosporales</taxon>
        <taxon>Micromonosporaceae</taxon>
        <taxon>Longispora</taxon>
    </lineage>
</organism>
<evidence type="ECO:0000256" key="7">
    <source>
        <dbReference type="ARBA" id="ARBA00022840"/>
    </source>
</evidence>
<gene>
    <name evidence="9" type="ORF">IW245_007202</name>
</gene>
<dbReference type="InterPro" id="IPR004654">
    <property type="entry name" value="ROK_glcA"/>
</dbReference>
<accession>A0A8J7GPP6</accession>
<keyword evidence="4 9" id="KW-0808">Transferase</keyword>
<keyword evidence="6" id="KW-0418">Kinase</keyword>
<dbReference type="SUPFAM" id="SSF53067">
    <property type="entry name" value="Actin-like ATPase domain"/>
    <property type="match status" value="1"/>
</dbReference>
<keyword evidence="10" id="KW-1185">Reference proteome</keyword>
<comment type="caution">
    <text evidence="9">The sequence shown here is derived from an EMBL/GenBank/DDBJ whole genome shotgun (WGS) entry which is preliminary data.</text>
</comment>
<keyword evidence="7" id="KW-0067">ATP-binding</keyword>
<dbReference type="PANTHER" id="PTHR18964">
    <property type="entry name" value="ROK (REPRESSOR, ORF, KINASE) FAMILY"/>
    <property type="match status" value="1"/>
</dbReference>
<dbReference type="PROSITE" id="PS01125">
    <property type="entry name" value="ROK"/>
    <property type="match status" value="1"/>
</dbReference>
<dbReference type="RefSeq" id="WP_197007490.1">
    <property type="nucleotide sequence ID" value="NZ_BONS01000019.1"/>
</dbReference>
<dbReference type="GO" id="GO:0006096">
    <property type="term" value="P:glycolytic process"/>
    <property type="evidence" value="ECO:0007669"/>
    <property type="project" value="InterPro"/>
</dbReference>
<dbReference type="InterPro" id="IPR049874">
    <property type="entry name" value="ROK_cs"/>
</dbReference>
<evidence type="ECO:0000256" key="4">
    <source>
        <dbReference type="ARBA" id="ARBA00022679"/>
    </source>
</evidence>
<evidence type="ECO:0000256" key="8">
    <source>
        <dbReference type="ARBA" id="ARBA00032386"/>
    </source>
</evidence>
<keyword evidence="5" id="KW-0547">Nucleotide-binding</keyword>
<evidence type="ECO:0000256" key="1">
    <source>
        <dbReference type="ARBA" id="ARBA00006479"/>
    </source>
</evidence>
<dbReference type="Pfam" id="PF00480">
    <property type="entry name" value="ROK"/>
    <property type="match status" value="1"/>
</dbReference>
<dbReference type="EMBL" id="JADOUF010000001">
    <property type="protein sequence ID" value="MBG6141008.1"/>
    <property type="molecule type" value="Genomic_DNA"/>
</dbReference>
<reference evidence="9" key="1">
    <citation type="submission" date="2020-11" db="EMBL/GenBank/DDBJ databases">
        <title>Sequencing the genomes of 1000 actinobacteria strains.</title>
        <authorList>
            <person name="Klenk H.-P."/>
        </authorList>
    </citation>
    <scope>NUCLEOTIDE SEQUENCE</scope>
    <source>
        <strain evidence="9">DSM 45356</strain>
    </source>
</reference>